<feature type="domain" description="NAD-dependent epimerase/dehydratase" evidence="2">
    <location>
        <begin position="4"/>
        <end position="134"/>
    </location>
</feature>
<evidence type="ECO:0000256" key="1">
    <source>
        <dbReference type="ARBA" id="ARBA00009353"/>
    </source>
</evidence>
<proteinExistence type="inferred from homology"/>
<evidence type="ECO:0000313" key="4">
    <source>
        <dbReference type="EMBL" id="SFE42576.1"/>
    </source>
</evidence>
<dbReference type="PANTHER" id="PTHR11092">
    <property type="entry name" value="SUGAR NUCLEOTIDE EPIMERASE RELATED"/>
    <property type="match status" value="1"/>
</dbReference>
<dbReference type="InterPro" id="IPR010099">
    <property type="entry name" value="SDR39U1"/>
</dbReference>
<protein>
    <recommendedName>
        <fullName evidence="6">TIGR01777 family protein</fullName>
    </recommendedName>
</protein>
<organism evidence="4 5">
    <name type="scientific">Paenibacillus catalpae</name>
    <dbReference type="NCBI Taxonomy" id="1045775"/>
    <lineage>
        <taxon>Bacteria</taxon>
        <taxon>Bacillati</taxon>
        <taxon>Bacillota</taxon>
        <taxon>Bacilli</taxon>
        <taxon>Bacillales</taxon>
        <taxon>Paenibacillaceae</taxon>
        <taxon>Paenibacillus</taxon>
    </lineage>
</organism>
<dbReference type="Proteomes" id="UP000198855">
    <property type="component" value="Unassembled WGS sequence"/>
</dbReference>
<dbReference type="NCBIfam" id="TIGR01777">
    <property type="entry name" value="yfcH"/>
    <property type="match status" value="1"/>
</dbReference>
<accession>A0A1I2AF83</accession>
<evidence type="ECO:0000259" key="2">
    <source>
        <dbReference type="Pfam" id="PF01370"/>
    </source>
</evidence>
<reference evidence="5" key="1">
    <citation type="submission" date="2016-10" db="EMBL/GenBank/DDBJ databases">
        <authorList>
            <person name="Varghese N."/>
            <person name="Submissions S."/>
        </authorList>
    </citation>
    <scope>NUCLEOTIDE SEQUENCE [LARGE SCALE GENOMIC DNA]</scope>
    <source>
        <strain evidence="5">CGMCC 1.10784</strain>
    </source>
</reference>
<evidence type="ECO:0000259" key="3">
    <source>
        <dbReference type="Pfam" id="PF08338"/>
    </source>
</evidence>
<gene>
    <name evidence="4" type="ORF">SAMN05216378_3073</name>
</gene>
<evidence type="ECO:0000313" key="5">
    <source>
        <dbReference type="Proteomes" id="UP000198855"/>
    </source>
</evidence>
<name>A0A1I2AF83_9BACL</name>
<dbReference type="InterPro" id="IPR036291">
    <property type="entry name" value="NAD(P)-bd_dom_sf"/>
</dbReference>
<sequence>MMRVAVTGGTGFVGRALVKALLERGDEVWIISRKETSSSPSANARLHQVSWNELAAAPDKLEGANVIVNLAGESINQRWTAASKQRVLHSRTDGAARIARLVEQLDQKPEAVINASGISAYGSSLTATFDEDSPLKVTDFLSSVVEHWEKAADTIPVERLVKLRVGVVLNRTGGAFPLMALPHRLFAGGRLGSGSQWLSWIHLEDMVRLILFCIDHPEIQGPVNGSAPEPVTNDQFGQALSKAFGRPHWLPAPAFLMKAVLGEMSSLLLEGQRALPRKALEHGFTFKYPTIESAMKQLSRANIEKS</sequence>
<dbReference type="PANTHER" id="PTHR11092:SF0">
    <property type="entry name" value="EPIMERASE FAMILY PROTEIN SDR39U1"/>
    <property type="match status" value="1"/>
</dbReference>
<dbReference type="EMBL" id="FOMT01000003">
    <property type="protein sequence ID" value="SFE42576.1"/>
    <property type="molecule type" value="Genomic_DNA"/>
</dbReference>
<dbReference type="SUPFAM" id="SSF51735">
    <property type="entry name" value="NAD(P)-binding Rossmann-fold domains"/>
    <property type="match status" value="1"/>
</dbReference>
<dbReference type="AlphaFoldDB" id="A0A1I2AF83"/>
<dbReference type="Pfam" id="PF01370">
    <property type="entry name" value="Epimerase"/>
    <property type="match status" value="1"/>
</dbReference>
<evidence type="ECO:0008006" key="6">
    <source>
        <dbReference type="Google" id="ProtNLM"/>
    </source>
</evidence>
<dbReference type="CDD" id="cd05242">
    <property type="entry name" value="SDR_a8"/>
    <property type="match status" value="1"/>
</dbReference>
<dbReference type="STRING" id="1045775.SAMN05216378_3073"/>
<dbReference type="InterPro" id="IPR013549">
    <property type="entry name" value="DUF1731"/>
</dbReference>
<dbReference type="InterPro" id="IPR001509">
    <property type="entry name" value="Epimerase_deHydtase"/>
</dbReference>
<comment type="similarity">
    <text evidence="1">Belongs to the NAD(P)-dependent epimerase/dehydratase family. SDR39U1 subfamily.</text>
</comment>
<feature type="domain" description="DUF1731" evidence="3">
    <location>
        <begin position="252"/>
        <end position="298"/>
    </location>
</feature>
<dbReference type="Pfam" id="PF08338">
    <property type="entry name" value="DUF1731"/>
    <property type="match status" value="1"/>
</dbReference>
<keyword evidence="5" id="KW-1185">Reference proteome</keyword>
<dbReference type="Gene3D" id="3.40.50.720">
    <property type="entry name" value="NAD(P)-binding Rossmann-like Domain"/>
    <property type="match status" value="1"/>
</dbReference>